<sequence length="45" mass="4775">MKSIASHPIAELVIREAVTLDSRAELHEVCVPTELTSEEASAGPS</sequence>
<accession>L7F5C5</accession>
<evidence type="ECO:0000313" key="1">
    <source>
        <dbReference type="EMBL" id="ELP66201.1"/>
    </source>
</evidence>
<dbReference type="Proteomes" id="UP000010931">
    <property type="component" value="Unassembled WGS sequence"/>
</dbReference>
<comment type="caution">
    <text evidence="1">The sequence shown here is derived from an EMBL/GenBank/DDBJ whole genome shotgun (WGS) entry which is preliminary data.</text>
</comment>
<dbReference type="STRING" id="85558.T45_08211"/>
<reference evidence="1 2" key="1">
    <citation type="journal article" date="2011" name="Plasmid">
        <title>Streptomyces turgidiscabies Car8 contains a modular pathogenicity island that shares virulence genes with other actinobacterial plant pathogens.</title>
        <authorList>
            <person name="Huguet-Tapia J.C."/>
            <person name="Badger J.H."/>
            <person name="Loria R."/>
            <person name="Pettis G.S."/>
        </authorList>
    </citation>
    <scope>NUCLEOTIDE SEQUENCE [LARGE SCALE GENOMIC DNA]</scope>
    <source>
        <strain evidence="1 2">Car8</strain>
    </source>
</reference>
<evidence type="ECO:0000313" key="2">
    <source>
        <dbReference type="Proteomes" id="UP000010931"/>
    </source>
</evidence>
<dbReference type="AlphaFoldDB" id="L7F5C5"/>
<organism evidence="1 2">
    <name type="scientific">Streptomyces turgidiscabies (strain Car8)</name>
    <dbReference type="NCBI Taxonomy" id="698760"/>
    <lineage>
        <taxon>Bacteria</taxon>
        <taxon>Bacillati</taxon>
        <taxon>Actinomycetota</taxon>
        <taxon>Actinomycetes</taxon>
        <taxon>Kitasatosporales</taxon>
        <taxon>Streptomycetaceae</taxon>
        <taxon>Streptomyces</taxon>
    </lineage>
</organism>
<proteinExistence type="predicted"/>
<name>L7F5C5_STRT8</name>
<protein>
    <submittedName>
        <fullName evidence="1">Uncharacterized protein</fullName>
    </submittedName>
</protein>
<gene>
    <name evidence="1" type="ORF">STRTUCAR8_01327</name>
</gene>
<keyword evidence="2" id="KW-1185">Reference proteome</keyword>
<dbReference type="EMBL" id="AEJB01000361">
    <property type="protein sequence ID" value="ELP66201.1"/>
    <property type="molecule type" value="Genomic_DNA"/>
</dbReference>